<dbReference type="EC" id="2.1.1.221" evidence="1"/>
<keyword evidence="1" id="KW-0808">Transferase</keyword>
<reference evidence="1" key="1">
    <citation type="submission" date="2024-02" db="EMBL/GenBank/DDBJ databases">
        <title>Metagenome Assembled Genome of Zalaria obscura JY119.</title>
        <authorList>
            <person name="Vighnesh L."/>
            <person name="Jagadeeshwari U."/>
            <person name="Venkata Ramana C."/>
            <person name="Sasikala C."/>
        </authorList>
    </citation>
    <scope>NUCLEOTIDE SEQUENCE</scope>
    <source>
        <strain evidence="1">JY119</strain>
    </source>
</reference>
<name>A0ACC3SS55_9PEZI</name>
<organism evidence="1 2">
    <name type="scientific">Zalaria obscura</name>
    <dbReference type="NCBI Taxonomy" id="2024903"/>
    <lineage>
        <taxon>Eukaryota</taxon>
        <taxon>Fungi</taxon>
        <taxon>Dikarya</taxon>
        <taxon>Ascomycota</taxon>
        <taxon>Pezizomycotina</taxon>
        <taxon>Dothideomycetes</taxon>
        <taxon>Dothideomycetidae</taxon>
        <taxon>Dothideales</taxon>
        <taxon>Zalariaceae</taxon>
        <taxon>Zalaria</taxon>
    </lineage>
</organism>
<protein>
    <submittedName>
        <fullName evidence="1">tRNA (Guanine(9)-N(1))-methyltransferase</fullName>
        <ecNumber evidence="1">2.1.1.221</ecNumber>
    </submittedName>
</protein>
<comment type="caution">
    <text evidence="1">The sequence shown here is derived from an EMBL/GenBank/DDBJ whole genome shotgun (WGS) entry which is preliminary data.</text>
</comment>
<dbReference type="EMBL" id="JAMKPW020000001">
    <property type="protein sequence ID" value="KAK8222030.1"/>
    <property type="molecule type" value="Genomic_DNA"/>
</dbReference>
<dbReference type="Proteomes" id="UP001320706">
    <property type="component" value="Unassembled WGS sequence"/>
</dbReference>
<keyword evidence="1" id="KW-0489">Methyltransferase</keyword>
<sequence>MGRVARGAIGGVVGGGLVGSGRARRQVKLSERCTVATAKRRMISHEPSSDVAPTLGSLASQNGNAGQDTVMEQAAPVESEPVGSAGAPSAANGAHSPRTQPAAATGTEPSSTNGTESTPTPLDIAPIASNTAPSENPEAGLSKSQLKKLRKKQEWEAGRADRRVKRKEKVVAKRERRQAAREEAKANDPEYEAKMAQYQKDKASRIPAQLLPITFIIDCDFDDKMRDGERISLASQVTRSYSDNKNAPYHAHLAIASFGGLLKERFDTVLSAQYKQWKGVKFLPDDFVAVGEMAKRWMADPNPQKGGRLTGPVFQKYAENPELLENAKQEAETIYLSSDSDETLTELKPYCTYIIGGLVDKNREKGICHRRAVAAGVKTAKLPIGEYLDMASRKVLATNHVNEIMVRWLECGDWGEAFMRVIPKRKGGALKGTSQSEEPEESVENDEDEEGEGEAALAENGDAAVEDKKDVPPEVDAPEHTAGEQPQAIPGANPS</sequence>
<gene>
    <name evidence="1" type="primary">TRM10</name>
    <name evidence="1" type="ORF">M8818_000198</name>
</gene>
<evidence type="ECO:0000313" key="2">
    <source>
        <dbReference type="Proteomes" id="UP001320706"/>
    </source>
</evidence>
<evidence type="ECO:0000313" key="1">
    <source>
        <dbReference type="EMBL" id="KAK8222030.1"/>
    </source>
</evidence>
<keyword evidence="2" id="KW-1185">Reference proteome</keyword>
<proteinExistence type="predicted"/>
<accession>A0ACC3SS55</accession>